<gene>
    <name evidence="2" type="ORF">A3D71_04410</name>
</gene>
<evidence type="ECO:0000313" key="3">
    <source>
        <dbReference type="Proteomes" id="UP000177652"/>
    </source>
</evidence>
<protein>
    <submittedName>
        <fullName evidence="2">Uncharacterized protein</fullName>
    </submittedName>
</protein>
<feature type="transmembrane region" description="Helical" evidence="1">
    <location>
        <begin position="61"/>
        <end position="81"/>
    </location>
</feature>
<evidence type="ECO:0000313" key="2">
    <source>
        <dbReference type="EMBL" id="OGG66398.1"/>
    </source>
</evidence>
<feature type="transmembrane region" description="Helical" evidence="1">
    <location>
        <begin position="115"/>
        <end position="131"/>
    </location>
</feature>
<reference evidence="2 3" key="1">
    <citation type="journal article" date="2016" name="Nat. Commun.">
        <title>Thousands of microbial genomes shed light on interconnected biogeochemical processes in an aquifer system.</title>
        <authorList>
            <person name="Anantharaman K."/>
            <person name="Brown C.T."/>
            <person name="Hug L.A."/>
            <person name="Sharon I."/>
            <person name="Castelle C.J."/>
            <person name="Probst A.J."/>
            <person name="Thomas B.C."/>
            <person name="Singh A."/>
            <person name="Wilkins M.J."/>
            <person name="Karaoz U."/>
            <person name="Brodie E.L."/>
            <person name="Williams K.H."/>
            <person name="Hubbard S.S."/>
            <person name="Banfield J.F."/>
        </authorList>
    </citation>
    <scope>NUCLEOTIDE SEQUENCE [LARGE SCALE GENOMIC DNA]</scope>
</reference>
<evidence type="ECO:0000256" key="1">
    <source>
        <dbReference type="SAM" id="Phobius"/>
    </source>
</evidence>
<dbReference type="Proteomes" id="UP000177652">
    <property type="component" value="Unassembled WGS sequence"/>
</dbReference>
<accession>A0A1F6DYC1</accession>
<dbReference type="STRING" id="1798497.A3D71_04410"/>
<organism evidence="2 3">
    <name type="scientific">Candidatus Kaiserbacteria bacterium RIFCSPHIGHO2_02_FULL_55_20</name>
    <dbReference type="NCBI Taxonomy" id="1798497"/>
    <lineage>
        <taxon>Bacteria</taxon>
        <taxon>Candidatus Kaiseribacteriota</taxon>
    </lineage>
</organism>
<feature type="transmembrane region" description="Helical" evidence="1">
    <location>
        <begin position="93"/>
        <end position="109"/>
    </location>
</feature>
<keyword evidence="1" id="KW-1133">Transmembrane helix</keyword>
<sequence>MIYDYHVVFAVAGSALGLLSFVFYFKDIFRGLTKPHIFTWIVWTLLTGLTSLIQFSEGGGAGAWVAGVESLSCLGVALLAYSRGEKNITRVDWICFGGALLATGMWLLADQPLAAILLVIGADALGFAPTFRKSYWRPHEETVSMYTLSASHWIFSIIALQVLTLTTVLYPAVITMLDLTLVATLLIRRKQLL</sequence>
<keyword evidence="1" id="KW-0472">Membrane</keyword>
<feature type="transmembrane region" description="Helical" evidence="1">
    <location>
        <begin position="37"/>
        <end position="55"/>
    </location>
</feature>
<comment type="caution">
    <text evidence="2">The sequence shown here is derived from an EMBL/GenBank/DDBJ whole genome shotgun (WGS) entry which is preliminary data.</text>
</comment>
<keyword evidence="1" id="KW-0812">Transmembrane</keyword>
<feature type="transmembrane region" description="Helical" evidence="1">
    <location>
        <begin position="6"/>
        <end position="25"/>
    </location>
</feature>
<dbReference type="EMBL" id="MFLK01000008">
    <property type="protein sequence ID" value="OGG66398.1"/>
    <property type="molecule type" value="Genomic_DNA"/>
</dbReference>
<name>A0A1F6DYC1_9BACT</name>
<proteinExistence type="predicted"/>
<dbReference type="AlphaFoldDB" id="A0A1F6DYC1"/>